<dbReference type="Pfam" id="PF00333">
    <property type="entry name" value="Ribosomal_S5"/>
    <property type="match status" value="1"/>
</dbReference>
<dbReference type="FunFam" id="3.30.160.20:FF:000001">
    <property type="entry name" value="30S ribosomal protein S5"/>
    <property type="match status" value="1"/>
</dbReference>
<keyword evidence="4 8" id="KW-0694">RNA-binding</keyword>
<evidence type="ECO:0000256" key="8">
    <source>
        <dbReference type="HAMAP-Rule" id="MF_01307"/>
    </source>
</evidence>
<dbReference type="NCBIfam" id="TIGR01021">
    <property type="entry name" value="rpsE_bact"/>
    <property type="match status" value="1"/>
</dbReference>
<dbReference type="GO" id="GO:0003735">
    <property type="term" value="F:structural constituent of ribosome"/>
    <property type="evidence" value="ECO:0007669"/>
    <property type="project" value="UniProtKB-UniRule"/>
</dbReference>
<evidence type="ECO:0000313" key="12">
    <source>
        <dbReference type="Proteomes" id="UP000231292"/>
    </source>
</evidence>
<evidence type="ECO:0000256" key="9">
    <source>
        <dbReference type="RuleBase" id="RU003823"/>
    </source>
</evidence>
<comment type="similarity">
    <text evidence="2 8 9">Belongs to the universal ribosomal protein uS5 family.</text>
</comment>
<dbReference type="EMBL" id="PCRK01000182">
    <property type="protein sequence ID" value="PIP18647.1"/>
    <property type="molecule type" value="Genomic_DNA"/>
</dbReference>
<evidence type="ECO:0000256" key="5">
    <source>
        <dbReference type="ARBA" id="ARBA00022980"/>
    </source>
</evidence>
<evidence type="ECO:0000259" key="10">
    <source>
        <dbReference type="PROSITE" id="PS50881"/>
    </source>
</evidence>
<dbReference type="GO" id="GO:0019843">
    <property type="term" value="F:rRNA binding"/>
    <property type="evidence" value="ECO:0007669"/>
    <property type="project" value="UniProtKB-UniRule"/>
</dbReference>
<dbReference type="GO" id="GO:0005737">
    <property type="term" value="C:cytoplasm"/>
    <property type="evidence" value="ECO:0007669"/>
    <property type="project" value="UniProtKB-ARBA"/>
</dbReference>
<dbReference type="GO" id="GO:0042254">
    <property type="term" value="P:ribosome biogenesis"/>
    <property type="evidence" value="ECO:0007669"/>
    <property type="project" value="UniProtKB-ARBA"/>
</dbReference>
<dbReference type="GO" id="GO:0015935">
    <property type="term" value="C:small ribosomal subunit"/>
    <property type="evidence" value="ECO:0007669"/>
    <property type="project" value="InterPro"/>
</dbReference>
<evidence type="ECO:0000313" key="11">
    <source>
        <dbReference type="EMBL" id="PIP18647.1"/>
    </source>
</evidence>
<dbReference type="PROSITE" id="PS00585">
    <property type="entry name" value="RIBOSOMAL_S5"/>
    <property type="match status" value="1"/>
</dbReference>
<proteinExistence type="inferred from homology"/>
<name>A0A2G9YHD1_9BACT</name>
<comment type="domain">
    <text evidence="8">The N-terminal domain interacts with the head of the 30S subunit; the C-terminal domain interacts with the body and contacts protein S4. The interaction surface between S4 and S5 is involved in control of translational fidelity.</text>
</comment>
<reference evidence="11 12" key="1">
    <citation type="submission" date="2017-09" db="EMBL/GenBank/DDBJ databases">
        <title>Depth-based differentiation of microbial function through sediment-hosted aquifers and enrichment of novel symbionts in the deep terrestrial subsurface.</title>
        <authorList>
            <person name="Probst A.J."/>
            <person name="Ladd B."/>
            <person name="Jarett J.K."/>
            <person name="Geller-Mcgrath D.E."/>
            <person name="Sieber C.M."/>
            <person name="Emerson J.B."/>
            <person name="Anantharaman K."/>
            <person name="Thomas B.C."/>
            <person name="Malmstrom R."/>
            <person name="Stieglmeier M."/>
            <person name="Klingl A."/>
            <person name="Woyke T."/>
            <person name="Ryan C.M."/>
            <person name="Banfield J.F."/>
        </authorList>
    </citation>
    <scope>NUCLEOTIDE SEQUENCE [LARGE SCALE GENOMIC DNA]</scope>
    <source>
        <strain evidence="11">CG23_combo_of_CG06-09_8_20_14_all_41_10</strain>
    </source>
</reference>
<accession>A0A2G9YHD1</accession>
<evidence type="ECO:0000256" key="7">
    <source>
        <dbReference type="ARBA" id="ARBA00035255"/>
    </source>
</evidence>
<comment type="function">
    <text evidence="8">With S4 and S12 plays an important role in translational accuracy.</text>
</comment>
<keyword evidence="6 8" id="KW-0687">Ribonucleoprotein</keyword>
<evidence type="ECO:0000256" key="1">
    <source>
        <dbReference type="ARBA" id="ARBA00003093"/>
    </source>
</evidence>
<comment type="function">
    <text evidence="1 8">Located at the back of the 30S subunit body where it stabilizes the conformation of the head with respect to the body.</text>
</comment>
<dbReference type="InterPro" id="IPR013810">
    <property type="entry name" value="Ribosomal_uS5_N"/>
</dbReference>
<dbReference type="PANTHER" id="PTHR48277:SF1">
    <property type="entry name" value="MITOCHONDRIAL RIBOSOMAL PROTEIN S5"/>
    <property type="match status" value="1"/>
</dbReference>
<dbReference type="SUPFAM" id="SSF54768">
    <property type="entry name" value="dsRNA-binding domain-like"/>
    <property type="match status" value="1"/>
</dbReference>
<comment type="caution">
    <text evidence="11">The sequence shown here is derived from an EMBL/GenBank/DDBJ whole genome shotgun (WGS) entry which is preliminary data.</text>
</comment>
<organism evidence="11 12">
    <name type="scientific">Candidatus Sherwoodlollariibacterium unditelluris</name>
    <dbReference type="NCBI Taxonomy" id="1974757"/>
    <lineage>
        <taxon>Bacteria</taxon>
        <taxon>Pseudomonadati</taxon>
        <taxon>Candidatus Omnitrophota</taxon>
        <taxon>Candidatus Sherwoodlollariibacterium</taxon>
    </lineage>
</organism>
<evidence type="ECO:0000256" key="3">
    <source>
        <dbReference type="ARBA" id="ARBA00022730"/>
    </source>
</evidence>
<dbReference type="Pfam" id="PF03719">
    <property type="entry name" value="Ribosomal_S5_C"/>
    <property type="match status" value="1"/>
</dbReference>
<dbReference type="Gene3D" id="3.30.160.20">
    <property type="match status" value="1"/>
</dbReference>
<dbReference type="InterPro" id="IPR005712">
    <property type="entry name" value="Ribosomal_uS5_bac-type"/>
</dbReference>
<dbReference type="InterPro" id="IPR000851">
    <property type="entry name" value="Ribosomal_uS5"/>
</dbReference>
<comment type="subunit">
    <text evidence="8">Part of the 30S ribosomal subunit. Contacts proteins S4 and S8.</text>
</comment>
<keyword evidence="3 8" id="KW-0699">rRNA-binding</keyword>
<dbReference type="Gene3D" id="3.30.230.10">
    <property type="match status" value="1"/>
</dbReference>
<dbReference type="Proteomes" id="UP000231292">
    <property type="component" value="Unassembled WGS sequence"/>
</dbReference>
<dbReference type="InterPro" id="IPR014721">
    <property type="entry name" value="Ribsml_uS5_D2-typ_fold_subgr"/>
</dbReference>
<dbReference type="PROSITE" id="PS50881">
    <property type="entry name" value="S5_DSRBD"/>
    <property type="match status" value="1"/>
</dbReference>
<dbReference type="InterPro" id="IPR005324">
    <property type="entry name" value="Ribosomal_uS5_C"/>
</dbReference>
<sequence>MRELSIGQQSELIEKVITINRVTKVTKGGKKLHFSALVVVGDTKGNVGFALDKANEVADAIRKSLIKAKKSLFRVPLVGSTIPHEIIGHYGVAKVMLKPASEGTGVIAAGPVRAICEAVGIKDILTKCLKSNNPINVIKATVEGLKNLKV</sequence>
<gene>
    <name evidence="8" type="primary">rpsE</name>
    <name evidence="11" type="ORF">COX41_07045</name>
</gene>
<dbReference type="PANTHER" id="PTHR48277">
    <property type="entry name" value="MITOCHONDRIAL RIBOSOMAL PROTEIN S5"/>
    <property type="match status" value="1"/>
</dbReference>
<dbReference type="GO" id="GO:0006412">
    <property type="term" value="P:translation"/>
    <property type="evidence" value="ECO:0007669"/>
    <property type="project" value="UniProtKB-UniRule"/>
</dbReference>
<keyword evidence="5 8" id="KW-0689">Ribosomal protein</keyword>
<feature type="domain" description="S5 DRBM" evidence="10">
    <location>
        <begin position="12"/>
        <end position="75"/>
    </location>
</feature>
<evidence type="ECO:0000256" key="2">
    <source>
        <dbReference type="ARBA" id="ARBA00008945"/>
    </source>
</evidence>
<protein>
    <recommendedName>
        <fullName evidence="7 8">Small ribosomal subunit protein uS5</fullName>
    </recommendedName>
</protein>
<dbReference type="AlphaFoldDB" id="A0A2G9YHD1"/>
<dbReference type="FunFam" id="3.30.230.10:FF:000002">
    <property type="entry name" value="30S ribosomal protein S5"/>
    <property type="match status" value="1"/>
</dbReference>
<evidence type="ECO:0000256" key="6">
    <source>
        <dbReference type="ARBA" id="ARBA00023274"/>
    </source>
</evidence>
<dbReference type="SUPFAM" id="SSF54211">
    <property type="entry name" value="Ribosomal protein S5 domain 2-like"/>
    <property type="match status" value="1"/>
</dbReference>
<dbReference type="HAMAP" id="MF_01307_B">
    <property type="entry name" value="Ribosomal_uS5_B"/>
    <property type="match status" value="1"/>
</dbReference>
<dbReference type="InterPro" id="IPR018192">
    <property type="entry name" value="Ribosomal_uS5_N_CS"/>
</dbReference>
<dbReference type="InterPro" id="IPR020568">
    <property type="entry name" value="Ribosomal_Su5_D2-typ_SF"/>
</dbReference>
<evidence type="ECO:0000256" key="4">
    <source>
        <dbReference type="ARBA" id="ARBA00022884"/>
    </source>
</evidence>